<evidence type="ECO:0000256" key="2">
    <source>
        <dbReference type="SAM" id="SignalP"/>
    </source>
</evidence>
<keyword evidence="4" id="KW-1185">Reference proteome</keyword>
<dbReference type="EMBL" id="JAPDRL010000006">
    <property type="protein sequence ID" value="KAJ9668681.1"/>
    <property type="molecule type" value="Genomic_DNA"/>
</dbReference>
<protein>
    <submittedName>
        <fullName evidence="3">Uncharacterized protein</fullName>
    </submittedName>
</protein>
<evidence type="ECO:0000313" key="4">
    <source>
        <dbReference type="Proteomes" id="UP001172684"/>
    </source>
</evidence>
<sequence>MQLTSFLLIALAPAALAREVKRQAIDEAAFSSAAGQLISLYIPPSVASAIYSAASAASVTGDPNSIIQSALTATASPTWLTAVPTEYQPNLNSLDSEISALRGAAATGIPGADRVTTITDSAGSAVTSIIPGSSVASSAGTLTDAAASSASSVSISNLSSEPHIDAKQALSQGSALASSLASSLSSSVSAAVSSLESSASGATSSAASTETATESTTSTSTEAVTSSAAAESTSSAFAAPTQLPMAAAGALGFLGVVLAL</sequence>
<feature type="chain" id="PRO_5046575251" evidence="2">
    <location>
        <begin position="18"/>
        <end position="260"/>
    </location>
</feature>
<keyword evidence="2" id="KW-0732">Signal</keyword>
<dbReference type="Proteomes" id="UP001172684">
    <property type="component" value="Unassembled WGS sequence"/>
</dbReference>
<evidence type="ECO:0000256" key="1">
    <source>
        <dbReference type="SAM" id="MobiDB-lite"/>
    </source>
</evidence>
<name>A0ABQ9P3V8_9PEZI</name>
<reference evidence="3" key="1">
    <citation type="submission" date="2022-10" db="EMBL/GenBank/DDBJ databases">
        <title>Culturing micro-colonial fungi from biological soil crusts in the Mojave desert and describing Neophaeococcomyces mojavensis, and introducing the new genera and species Taxawa tesnikishii.</title>
        <authorList>
            <person name="Kurbessoian T."/>
            <person name="Stajich J.E."/>
        </authorList>
    </citation>
    <scope>NUCLEOTIDE SEQUENCE</scope>
    <source>
        <strain evidence="3">TK_1</strain>
    </source>
</reference>
<gene>
    <name evidence="3" type="ORF">H2201_001324</name>
</gene>
<accession>A0ABQ9P3V8</accession>
<feature type="signal peptide" evidence="2">
    <location>
        <begin position="1"/>
        <end position="17"/>
    </location>
</feature>
<feature type="region of interest" description="Disordered" evidence="1">
    <location>
        <begin position="202"/>
        <end position="226"/>
    </location>
</feature>
<proteinExistence type="predicted"/>
<comment type="caution">
    <text evidence="3">The sequence shown here is derived from an EMBL/GenBank/DDBJ whole genome shotgun (WGS) entry which is preliminary data.</text>
</comment>
<evidence type="ECO:0000313" key="3">
    <source>
        <dbReference type="EMBL" id="KAJ9668681.1"/>
    </source>
</evidence>
<organism evidence="3 4">
    <name type="scientific">Coniosporium apollinis</name>
    <dbReference type="NCBI Taxonomy" id="61459"/>
    <lineage>
        <taxon>Eukaryota</taxon>
        <taxon>Fungi</taxon>
        <taxon>Dikarya</taxon>
        <taxon>Ascomycota</taxon>
        <taxon>Pezizomycotina</taxon>
        <taxon>Dothideomycetes</taxon>
        <taxon>Dothideomycetes incertae sedis</taxon>
        <taxon>Coniosporium</taxon>
    </lineage>
</organism>